<dbReference type="OrthoDB" id="2884925at2759"/>
<proteinExistence type="predicted"/>
<dbReference type="Proteomes" id="UP000027265">
    <property type="component" value="Unassembled WGS sequence"/>
</dbReference>
<name>A0A067PEE6_9AGAM</name>
<dbReference type="Pfam" id="PF12937">
    <property type="entry name" value="F-box-like"/>
    <property type="match status" value="1"/>
</dbReference>
<evidence type="ECO:0000259" key="1">
    <source>
        <dbReference type="Pfam" id="PF12937"/>
    </source>
</evidence>
<dbReference type="InterPro" id="IPR001810">
    <property type="entry name" value="F-box_dom"/>
</dbReference>
<gene>
    <name evidence="2" type="ORF">JAAARDRAFT_485411</name>
</gene>
<protein>
    <recommendedName>
        <fullName evidence="1">F-box domain-containing protein</fullName>
    </recommendedName>
</protein>
<dbReference type="STRING" id="933084.A0A067PEE6"/>
<dbReference type="Gene3D" id="1.20.1280.50">
    <property type="match status" value="1"/>
</dbReference>
<dbReference type="HOGENOM" id="CLU_811493_0_0_1"/>
<evidence type="ECO:0000313" key="2">
    <source>
        <dbReference type="EMBL" id="KDQ52215.1"/>
    </source>
</evidence>
<dbReference type="EMBL" id="KL197741">
    <property type="protein sequence ID" value="KDQ52215.1"/>
    <property type="molecule type" value="Genomic_DNA"/>
</dbReference>
<sequence>MDLRSDESVPSARRCRARKLVKQGSVYGDHSANNRVEQINEAPSEYMEHPHRWRIWLNTFAPVSRLPPELLVEVFVLCTRGYCHPSADLDWIKVTHVCHNWRQVALRAAHLWTRLPIGNERWVIEMLLRSNNAPLVVLCHHDHEGFTGLDAALQNLDRVRELSTVVPHWNAQWSSPAPLLEVLRVTTGVGPLTSPKSHMTIPRDLFRGTTPSLRTIHINRCSADWTSPFFCCLTHLNISEILRASRPTLDEIFKILQRCPELETLFLHQCIHSSEDWRVPSQTIILPRLARVDMNAPSRDCHNLLHHIDFPPTTSLSLRMKIDDVADTKPFLSYLTHGPPLV</sequence>
<dbReference type="AlphaFoldDB" id="A0A067PEE6"/>
<dbReference type="InParanoid" id="A0A067PEE6"/>
<accession>A0A067PEE6</accession>
<feature type="domain" description="F-box" evidence="1">
    <location>
        <begin position="64"/>
        <end position="115"/>
    </location>
</feature>
<reference evidence="3" key="1">
    <citation type="journal article" date="2014" name="Proc. Natl. Acad. Sci. U.S.A.">
        <title>Extensive sampling of basidiomycete genomes demonstrates inadequacy of the white-rot/brown-rot paradigm for wood decay fungi.</title>
        <authorList>
            <person name="Riley R."/>
            <person name="Salamov A.A."/>
            <person name="Brown D.W."/>
            <person name="Nagy L.G."/>
            <person name="Floudas D."/>
            <person name="Held B.W."/>
            <person name="Levasseur A."/>
            <person name="Lombard V."/>
            <person name="Morin E."/>
            <person name="Otillar R."/>
            <person name="Lindquist E.A."/>
            <person name="Sun H."/>
            <person name="LaButti K.M."/>
            <person name="Schmutz J."/>
            <person name="Jabbour D."/>
            <person name="Luo H."/>
            <person name="Baker S.E."/>
            <person name="Pisabarro A.G."/>
            <person name="Walton J.D."/>
            <person name="Blanchette R.A."/>
            <person name="Henrissat B."/>
            <person name="Martin F."/>
            <person name="Cullen D."/>
            <person name="Hibbett D.S."/>
            <person name="Grigoriev I.V."/>
        </authorList>
    </citation>
    <scope>NUCLEOTIDE SEQUENCE [LARGE SCALE GENOMIC DNA]</scope>
    <source>
        <strain evidence="3">MUCL 33604</strain>
    </source>
</reference>
<organism evidence="2 3">
    <name type="scientific">Jaapia argillacea MUCL 33604</name>
    <dbReference type="NCBI Taxonomy" id="933084"/>
    <lineage>
        <taxon>Eukaryota</taxon>
        <taxon>Fungi</taxon>
        <taxon>Dikarya</taxon>
        <taxon>Basidiomycota</taxon>
        <taxon>Agaricomycotina</taxon>
        <taxon>Agaricomycetes</taxon>
        <taxon>Agaricomycetidae</taxon>
        <taxon>Jaapiales</taxon>
        <taxon>Jaapiaceae</taxon>
        <taxon>Jaapia</taxon>
    </lineage>
</organism>
<keyword evidence="3" id="KW-1185">Reference proteome</keyword>
<evidence type="ECO:0000313" key="3">
    <source>
        <dbReference type="Proteomes" id="UP000027265"/>
    </source>
</evidence>
<dbReference type="SUPFAM" id="SSF52047">
    <property type="entry name" value="RNI-like"/>
    <property type="match status" value="1"/>
</dbReference>